<sequence>MMKEWFRNGKQALGVSCIMFVLCGLLYPFAVTGLAQGLFPYKANGSLIKVEEKAVGSEKVGQAFTAPYYFTGRVSAINYNMYTQQDTVADANGEVRYSGVSSGTFNYAPSNPELKKRIEADIEAFLTANPTVKRQDIPADLLTASGSGLDPHISLKAADIQIHRVAKASGLSIEEVNKIVKNNTEPRTLGLFGEDKVNVLKANIDILKKMKEQN</sequence>
<dbReference type="PIRSF" id="PIRSF001296">
    <property type="entry name" value="K_ATPase_KdpC"/>
    <property type="match status" value="1"/>
</dbReference>
<comment type="similarity">
    <text evidence="11">Belongs to the KdpC family.</text>
</comment>
<dbReference type="EMBL" id="JXLP01000014">
    <property type="protein sequence ID" value="KIL77478.1"/>
    <property type="molecule type" value="Genomic_DNA"/>
</dbReference>
<keyword evidence="13" id="KW-1185">Reference proteome</keyword>
<evidence type="ECO:0000313" key="12">
    <source>
        <dbReference type="EMBL" id="KIL77478.1"/>
    </source>
</evidence>
<accession>A0ABR5ATI9</accession>
<keyword evidence="5 11" id="KW-0547">Nucleotide-binding</keyword>
<comment type="function">
    <text evidence="11">Part of the high-affinity ATP-driven potassium transport (or Kdp) system, which catalyzes the hydrolysis of ATP coupled with the electrogenic transport of potassium into the cytoplasm. This subunit acts as a catalytic chaperone that increases the ATP-binding affinity of the ATP-hydrolyzing subunit KdpB by the formation of a transient KdpB/KdpC/ATP ternary complex.</text>
</comment>
<evidence type="ECO:0000256" key="6">
    <source>
        <dbReference type="ARBA" id="ARBA00022840"/>
    </source>
</evidence>
<evidence type="ECO:0000256" key="1">
    <source>
        <dbReference type="ARBA" id="ARBA00022448"/>
    </source>
</evidence>
<keyword evidence="2 11" id="KW-1003">Cell membrane</keyword>
<comment type="subcellular location">
    <subcellularLocation>
        <location evidence="11">Cell membrane</location>
        <topology evidence="11">Single-pass membrane protein</topology>
    </subcellularLocation>
</comment>
<keyword evidence="9 11" id="KW-0406">Ion transport</keyword>
<keyword evidence="6 11" id="KW-0067">ATP-binding</keyword>
<evidence type="ECO:0000313" key="13">
    <source>
        <dbReference type="Proteomes" id="UP000031982"/>
    </source>
</evidence>
<keyword evidence="7 11" id="KW-0630">Potassium</keyword>
<dbReference type="Pfam" id="PF02669">
    <property type="entry name" value="KdpC"/>
    <property type="match status" value="1"/>
</dbReference>
<keyword evidence="10 11" id="KW-0472">Membrane</keyword>
<dbReference type="PANTHER" id="PTHR30042">
    <property type="entry name" value="POTASSIUM-TRANSPORTING ATPASE C CHAIN"/>
    <property type="match status" value="1"/>
</dbReference>
<dbReference type="NCBIfam" id="TIGR00681">
    <property type="entry name" value="kdpC"/>
    <property type="match status" value="1"/>
</dbReference>
<protein>
    <recommendedName>
        <fullName evidence="11">Potassium-transporting ATPase KdpC subunit</fullName>
    </recommendedName>
    <alternativeName>
        <fullName evidence="11">ATP phosphohydrolase [potassium-transporting] C chain</fullName>
    </alternativeName>
    <alternativeName>
        <fullName evidence="11">Potassium-binding and translocating subunit C</fullName>
    </alternativeName>
    <alternativeName>
        <fullName evidence="11">Potassium-translocating ATPase C chain</fullName>
    </alternativeName>
</protein>
<evidence type="ECO:0000256" key="10">
    <source>
        <dbReference type="ARBA" id="ARBA00023136"/>
    </source>
</evidence>
<keyword evidence="3 11" id="KW-0633">Potassium transport</keyword>
<evidence type="ECO:0000256" key="11">
    <source>
        <dbReference type="HAMAP-Rule" id="MF_00276"/>
    </source>
</evidence>
<evidence type="ECO:0000256" key="4">
    <source>
        <dbReference type="ARBA" id="ARBA00022692"/>
    </source>
</evidence>
<evidence type="ECO:0000256" key="8">
    <source>
        <dbReference type="ARBA" id="ARBA00022989"/>
    </source>
</evidence>
<evidence type="ECO:0000256" key="5">
    <source>
        <dbReference type="ARBA" id="ARBA00022741"/>
    </source>
</evidence>
<dbReference type="Proteomes" id="UP000031982">
    <property type="component" value="Unassembled WGS sequence"/>
</dbReference>
<proteinExistence type="inferred from homology"/>
<evidence type="ECO:0000256" key="7">
    <source>
        <dbReference type="ARBA" id="ARBA00022958"/>
    </source>
</evidence>
<evidence type="ECO:0000256" key="2">
    <source>
        <dbReference type="ARBA" id="ARBA00022475"/>
    </source>
</evidence>
<keyword evidence="1 11" id="KW-0813">Transport</keyword>
<comment type="subunit">
    <text evidence="11">The system is composed of three essential subunits: KdpA, KdpB and KdpC.</text>
</comment>
<organism evidence="12 13">
    <name type="scientific">Bacillus badius</name>
    <dbReference type="NCBI Taxonomy" id="1455"/>
    <lineage>
        <taxon>Bacteria</taxon>
        <taxon>Bacillati</taxon>
        <taxon>Bacillota</taxon>
        <taxon>Bacilli</taxon>
        <taxon>Bacillales</taxon>
        <taxon>Bacillaceae</taxon>
        <taxon>Pseudobacillus</taxon>
    </lineage>
</organism>
<gene>
    <name evidence="11" type="primary">kdpC</name>
    <name evidence="12" type="ORF">SD77_1464</name>
</gene>
<evidence type="ECO:0000256" key="3">
    <source>
        <dbReference type="ARBA" id="ARBA00022538"/>
    </source>
</evidence>
<dbReference type="InterPro" id="IPR003820">
    <property type="entry name" value="KdpC"/>
</dbReference>
<keyword evidence="8 11" id="KW-1133">Transmembrane helix</keyword>
<name>A0ABR5ATI9_BACBA</name>
<keyword evidence="4 11" id="KW-0812">Transmembrane</keyword>
<dbReference type="PANTHER" id="PTHR30042:SF2">
    <property type="entry name" value="POTASSIUM-TRANSPORTING ATPASE KDPC SUBUNIT"/>
    <property type="match status" value="1"/>
</dbReference>
<dbReference type="HAMAP" id="MF_00276">
    <property type="entry name" value="KdpC"/>
    <property type="match status" value="1"/>
</dbReference>
<comment type="caution">
    <text evidence="12">The sequence shown here is derived from an EMBL/GenBank/DDBJ whole genome shotgun (WGS) entry which is preliminary data.</text>
</comment>
<reference evidence="12 13" key="1">
    <citation type="submission" date="2015-01" db="EMBL/GenBank/DDBJ databases">
        <title>Genome Assembly of Bacillus badius MTCC 1458.</title>
        <authorList>
            <person name="Verma A."/>
            <person name="Khatri I."/>
            <person name="Mual P."/>
            <person name="Subramanian S."/>
            <person name="Krishnamurthi S."/>
        </authorList>
    </citation>
    <scope>NUCLEOTIDE SEQUENCE [LARGE SCALE GENOMIC DNA]</scope>
    <source>
        <strain evidence="12 13">MTCC 1458</strain>
    </source>
</reference>
<dbReference type="NCBIfam" id="NF001454">
    <property type="entry name" value="PRK00315.1"/>
    <property type="match status" value="1"/>
</dbReference>
<evidence type="ECO:0000256" key="9">
    <source>
        <dbReference type="ARBA" id="ARBA00023065"/>
    </source>
</evidence>